<gene>
    <name evidence="3" type="ORF">OV079_29150</name>
</gene>
<reference evidence="3" key="1">
    <citation type="submission" date="2022-11" db="EMBL/GenBank/DDBJ databases">
        <title>Minimal conservation of predation-associated metabolite biosynthetic gene clusters underscores biosynthetic potential of Myxococcota including descriptions for ten novel species: Archangium lansinium sp. nov., Myxococcus landrumus sp. nov., Nannocystis bai.</title>
        <authorList>
            <person name="Ahearne A."/>
            <person name="Stevens C."/>
            <person name="Phillips K."/>
        </authorList>
    </citation>
    <scope>NUCLEOTIDE SEQUENCE</scope>
    <source>
        <strain evidence="3">Na p29</strain>
    </source>
</reference>
<protein>
    <submittedName>
        <fullName evidence="3">DUF4157 domain-containing protein</fullName>
    </submittedName>
</protein>
<organism evidence="3 4">
    <name type="scientific">Nannocystis pusilla</name>
    <dbReference type="NCBI Taxonomy" id="889268"/>
    <lineage>
        <taxon>Bacteria</taxon>
        <taxon>Pseudomonadati</taxon>
        <taxon>Myxococcota</taxon>
        <taxon>Polyangia</taxon>
        <taxon>Nannocystales</taxon>
        <taxon>Nannocystaceae</taxon>
        <taxon>Nannocystis</taxon>
    </lineage>
</organism>
<name>A0A9X3F1D8_9BACT</name>
<dbReference type="EMBL" id="JAPNKE010000002">
    <property type="protein sequence ID" value="MCY1009561.1"/>
    <property type="molecule type" value="Genomic_DNA"/>
</dbReference>
<evidence type="ECO:0000259" key="2">
    <source>
        <dbReference type="Pfam" id="PF13699"/>
    </source>
</evidence>
<dbReference type="Proteomes" id="UP001150924">
    <property type="component" value="Unassembled WGS sequence"/>
</dbReference>
<feature type="compositionally biased region" description="Basic and acidic residues" evidence="1">
    <location>
        <begin position="42"/>
        <end position="51"/>
    </location>
</feature>
<feature type="region of interest" description="Disordered" evidence="1">
    <location>
        <begin position="24"/>
        <end position="69"/>
    </location>
</feature>
<evidence type="ECO:0000313" key="4">
    <source>
        <dbReference type="Proteomes" id="UP001150924"/>
    </source>
</evidence>
<feature type="domain" description="eCIS core" evidence="2">
    <location>
        <begin position="84"/>
        <end position="160"/>
    </location>
</feature>
<dbReference type="AlphaFoldDB" id="A0A9X3F1D8"/>
<evidence type="ECO:0000256" key="1">
    <source>
        <dbReference type="SAM" id="MobiDB-lite"/>
    </source>
</evidence>
<proteinExistence type="predicted"/>
<comment type="caution">
    <text evidence="3">The sequence shown here is derived from an EMBL/GenBank/DDBJ whole genome shotgun (WGS) entry which is preliminary data.</text>
</comment>
<dbReference type="RefSeq" id="WP_267772225.1">
    <property type="nucleotide sequence ID" value="NZ_JAPNKE010000002.1"/>
</dbReference>
<accession>A0A9X3F1D8</accession>
<evidence type="ECO:0000313" key="3">
    <source>
        <dbReference type="EMBL" id="MCY1009561.1"/>
    </source>
</evidence>
<dbReference type="Pfam" id="PF13699">
    <property type="entry name" value="eCIS_core"/>
    <property type="match status" value="1"/>
</dbReference>
<keyword evidence="4" id="KW-1185">Reference proteome</keyword>
<dbReference type="InterPro" id="IPR025295">
    <property type="entry name" value="eCIS_core_dom"/>
</dbReference>
<sequence length="254" mass="27129">MSTPESPDEKQAEAVADRVMHAPETSCTACGEQPKKSPCAACREEEPRNEHLSVSLKPASPAPPAQSGETGAIVADALRSPGYPIPLQERRFMESRLGHDFGAVRIHDGPASRAAASHLGARAFTVGEHVGLASGEHLHGSQGRRLLAHELTHVVQQRQRPGGEVHRLANICSDEQKAKFKTAHATATAYLDRALKAARTMPSAGAKSRPDQFAALAQQTFGNTVDVEAVKTHLRSMSAELGALTSMRVSKEGR</sequence>